<dbReference type="Proteomes" id="UP001226084">
    <property type="component" value="Unassembled WGS sequence"/>
</dbReference>
<name>A0AAP5ED99_9GAMM</name>
<dbReference type="EMBL" id="JAUTAS010000001">
    <property type="protein sequence ID" value="MDQ1107658.1"/>
    <property type="molecule type" value="Genomic_DNA"/>
</dbReference>
<protein>
    <submittedName>
        <fullName evidence="1">Uncharacterized protein</fullName>
    </submittedName>
</protein>
<proteinExistence type="predicted"/>
<evidence type="ECO:0000313" key="2">
    <source>
        <dbReference type="Proteomes" id="UP001226084"/>
    </source>
</evidence>
<comment type="caution">
    <text evidence="1">The sequence shown here is derived from an EMBL/GenBank/DDBJ whole genome shotgun (WGS) entry which is preliminary data.</text>
</comment>
<evidence type="ECO:0000313" key="1">
    <source>
        <dbReference type="EMBL" id="MDQ1107658.1"/>
    </source>
</evidence>
<dbReference type="RefSeq" id="WP_307106420.1">
    <property type="nucleotide sequence ID" value="NZ_JAUTAS010000001.1"/>
</dbReference>
<sequence length="234" mass="25405">MSDVTCQEMFNDVEFHDGVINSVSLSIVERTCEIDLSLGDYKVGRARSACLLACTGTEDFFGRFGFEELADNASSGNIQDGRVDTSRGSLRLYLAGGLVEAAGRDVRLAALPRPMDAAETSRARAGRGGFKKIEDVEFDFSYLESIHFSPAAGICSMNLLMRKGGITSDPQPVTIAFSGVTSCLAKLDVASLAGEHRFGNVRSCIVHRKQNMIRMYVSDGFIEVVATRVSIVQR</sequence>
<gene>
    <name evidence="1" type="ORF">QE424_000817</name>
</gene>
<reference evidence="1" key="1">
    <citation type="submission" date="2023-07" db="EMBL/GenBank/DDBJ databases">
        <title>Functional and genomic diversity of the sorghum phyllosphere microbiome.</title>
        <authorList>
            <person name="Shade A."/>
        </authorList>
    </citation>
    <scope>NUCLEOTIDE SEQUENCE</scope>
    <source>
        <strain evidence="1">SORGH_AS_0457</strain>
    </source>
</reference>
<organism evidence="1 2">
    <name type="scientific">Stenotrophomonas rhizophila</name>
    <dbReference type="NCBI Taxonomy" id="216778"/>
    <lineage>
        <taxon>Bacteria</taxon>
        <taxon>Pseudomonadati</taxon>
        <taxon>Pseudomonadota</taxon>
        <taxon>Gammaproteobacteria</taxon>
        <taxon>Lysobacterales</taxon>
        <taxon>Lysobacteraceae</taxon>
        <taxon>Stenotrophomonas</taxon>
    </lineage>
</organism>
<accession>A0AAP5ED99</accession>
<dbReference type="AlphaFoldDB" id="A0AAP5ED99"/>